<accession>A0A0R2HPJ6</accession>
<keyword evidence="2" id="KW-0732">Signal</keyword>
<keyword evidence="4" id="KW-1185">Reference proteome</keyword>
<evidence type="ECO:0000256" key="1">
    <source>
        <dbReference type="SAM" id="MobiDB-lite"/>
    </source>
</evidence>
<feature type="signal peptide" evidence="2">
    <location>
        <begin position="1"/>
        <end position="25"/>
    </location>
</feature>
<comment type="caution">
    <text evidence="3">The sequence shown here is derived from an EMBL/GenBank/DDBJ whole genome shotgun (WGS) entry which is preliminary data.</text>
</comment>
<protein>
    <submittedName>
        <fullName evidence="3">Uncharacterized protein</fullName>
    </submittedName>
</protein>
<dbReference type="GeneID" id="89589344"/>
<evidence type="ECO:0000256" key="2">
    <source>
        <dbReference type="SAM" id="SignalP"/>
    </source>
</evidence>
<feature type="region of interest" description="Disordered" evidence="1">
    <location>
        <begin position="76"/>
        <end position="176"/>
    </location>
</feature>
<feature type="chain" id="PRO_5006417852" evidence="2">
    <location>
        <begin position="26"/>
        <end position="176"/>
    </location>
</feature>
<feature type="compositionally biased region" description="Polar residues" evidence="1">
    <location>
        <begin position="119"/>
        <end position="139"/>
    </location>
</feature>
<dbReference type="EMBL" id="JQBS01000035">
    <property type="protein sequence ID" value="KRN54767.1"/>
    <property type="molecule type" value="Genomic_DNA"/>
</dbReference>
<feature type="compositionally biased region" description="Basic and acidic residues" evidence="1">
    <location>
        <begin position="140"/>
        <end position="170"/>
    </location>
</feature>
<feature type="compositionally biased region" description="Low complexity" evidence="1">
    <location>
        <begin position="83"/>
        <end position="112"/>
    </location>
</feature>
<dbReference type="RefSeq" id="WP_034568795.1">
    <property type="nucleotide sequence ID" value="NZ_JQBS01000035.1"/>
</dbReference>
<gene>
    <name evidence="3" type="ORF">IV74_GL002354</name>
</gene>
<reference evidence="3 4" key="1">
    <citation type="journal article" date="2015" name="Genome Announc.">
        <title>Expanding the biotechnology potential of lactobacilli through comparative genomics of 213 strains and associated genera.</title>
        <authorList>
            <person name="Sun Z."/>
            <person name="Harris H.M."/>
            <person name="McCann A."/>
            <person name="Guo C."/>
            <person name="Argimon S."/>
            <person name="Zhang W."/>
            <person name="Yang X."/>
            <person name="Jeffery I.B."/>
            <person name="Cooney J.C."/>
            <person name="Kagawa T.F."/>
            <person name="Liu W."/>
            <person name="Song Y."/>
            <person name="Salvetti E."/>
            <person name="Wrobel A."/>
            <person name="Rasinkangas P."/>
            <person name="Parkhill J."/>
            <person name="Rea M.C."/>
            <person name="O'Sullivan O."/>
            <person name="Ritari J."/>
            <person name="Douillard F.P."/>
            <person name="Paul Ross R."/>
            <person name="Yang R."/>
            <person name="Briner A.E."/>
            <person name="Felis G.E."/>
            <person name="de Vos W.M."/>
            <person name="Barrangou R."/>
            <person name="Klaenhammer T.R."/>
            <person name="Caufield P.W."/>
            <person name="Cui Y."/>
            <person name="Zhang H."/>
            <person name="O'Toole P.W."/>
        </authorList>
    </citation>
    <scope>NUCLEOTIDE SEQUENCE [LARGE SCALE GENOMIC DNA]</scope>
    <source>
        <strain evidence="3 4">DSM 20623</strain>
    </source>
</reference>
<sequence length="176" mass="19613">MKKKLVTGAVIMIVGGSLCSVPAIAKPDTSSLIENRFKIKREKMMTQLNQVLSRVDVEVKETIKEKIAIKEEALVKAEEEAQARATQEQAQQVANEQAAQEQQAAVNTQQTTPVEPNEPSASSATPEATTGASQNNWQERSNKGREYGERLSDPNLSQDERRNIVEEKKNYFRNGR</sequence>
<dbReference type="Proteomes" id="UP000051658">
    <property type="component" value="Unassembled WGS sequence"/>
</dbReference>
<dbReference type="AlphaFoldDB" id="A0A0R2HPJ6"/>
<evidence type="ECO:0000313" key="3">
    <source>
        <dbReference type="EMBL" id="KRN54767.1"/>
    </source>
</evidence>
<name>A0A0R2HPJ6_CARDV</name>
<evidence type="ECO:0000313" key="4">
    <source>
        <dbReference type="Proteomes" id="UP000051658"/>
    </source>
</evidence>
<proteinExistence type="predicted"/>
<dbReference type="Gene3D" id="3.30.420.580">
    <property type="match status" value="1"/>
</dbReference>
<dbReference type="PATRIC" id="fig|1449336.4.peg.2392"/>
<organism evidence="3 4">
    <name type="scientific">Carnobacterium divergens DSM 20623</name>
    <dbReference type="NCBI Taxonomy" id="1449336"/>
    <lineage>
        <taxon>Bacteria</taxon>
        <taxon>Bacillati</taxon>
        <taxon>Bacillota</taxon>
        <taxon>Bacilli</taxon>
        <taxon>Lactobacillales</taxon>
        <taxon>Carnobacteriaceae</taxon>
        <taxon>Carnobacterium</taxon>
    </lineage>
</organism>